<evidence type="ECO:0000313" key="2">
    <source>
        <dbReference type="RefSeq" id="XP_075100275.1"/>
    </source>
</evidence>
<protein>
    <submittedName>
        <fullName evidence="2">LRR receptor-like serine/threonine-protein kinase At3g47570</fullName>
    </submittedName>
</protein>
<dbReference type="RefSeq" id="XP_075100275.1">
    <property type="nucleotide sequence ID" value="XM_075244174.1"/>
</dbReference>
<name>A0AC58TSU2_TOBAC</name>
<reference evidence="2" key="2">
    <citation type="submission" date="2025-08" db="UniProtKB">
        <authorList>
            <consortium name="RefSeq"/>
        </authorList>
    </citation>
    <scope>IDENTIFICATION</scope>
    <source>
        <tissue evidence="2">Leaf</tissue>
    </source>
</reference>
<gene>
    <name evidence="2" type="primary">LOC142176436</name>
</gene>
<evidence type="ECO:0000313" key="1">
    <source>
        <dbReference type="Proteomes" id="UP000790787"/>
    </source>
</evidence>
<accession>A0AC58TSU2</accession>
<proteinExistence type="predicted"/>
<organism evidence="1 2">
    <name type="scientific">Nicotiana tabacum</name>
    <name type="common">Common tobacco</name>
    <dbReference type="NCBI Taxonomy" id="4097"/>
    <lineage>
        <taxon>Eukaryota</taxon>
        <taxon>Viridiplantae</taxon>
        <taxon>Streptophyta</taxon>
        <taxon>Embryophyta</taxon>
        <taxon>Tracheophyta</taxon>
        <taxon>Spermatophyta</taxon>
        <taxon>Magnoliopsida</taxon>
        <taxon>eudicotyledons</taxon>
        <taxon>Gunneridae</taxon>
        <taxon>Pentapetalae</taxon>
        <taxon>asterids</taxon>
        <taxon>lamiids</taxon>
        <taxon>Solanales</taxon>
        <taxon>Solanaceae</taxon>
        <taxon>Nicotianoideae</taxon>
        <taxon>Nicotianeae</taxon>
        <taxon>Nicotiana</taxon>
    </lineage>
</organism>
<reference evidence="1" key="1">
    <citation type="journal article" date="2014" name="Nat. Commun.">
        <title>The tobacco genome sequence and its comparison with those of tomato and potato.</title>
        <authorList>
            <person name="Sierro N."/>
            <person name="Battey J.N."/>
            <person name="Ouadi S."/>
            <person name="Bakaher N."/>
            <person name="Bovet L."/>
            <person name="Willig A."/>
            <person name="Goepfert S."/>
            <person name="Peitsch M.C."/>
            <person name="Ivanov N.V."/>
        </authorList>
    </citation>
    <scope>NUCLEOTIDE SEQUENCE [LARGE SCALE GENOMIC DNA]</scope>
</reference>
<keyword evidence="1" id="KW-1185">Reference proteome</keyword>
<sequence length="617" mass="68715">MPNTFNNLIVLEYLDLSSNVLIGMIPKSLELLRDLKYLNVSFNNLQGEVPKKGVFANLSYRFLMGNPRLCGAPDLHIPLCPAQGSRTTRKKSLILGTTVPAVSTFLILVALFFTWMIWSRKKHVKSKNGSDSSFRIGHQKISYYELLQATENFSQSNLLGSGSSGTVYKDKLSGDNVFAIKVFDMQWQGALKFFDSECEILSNVRHRNLVKIVSTCSNMDFVAMVLEYMPNGSLDKRLYSDRNCLSLVERLNIMIDVALAMEYLHHDYTVPIVHCDLKPANLLLDQDLIAHVADFGIAKMLAQEGNIAQSQDSGNYWLYCSRNLMGGFHILMLSGKTARKEGVSDMFNKLKGAELHLALGFVLLLSAVTAVVSVAIVTPLISPLLLLYSTSSFANIVKVFNKPIKRAVKNLMGGFHILMLSGKTARKEGVSDMFNKLKGAELHLALGFVLLLSVVTAAVSVAIVTPLISPLLLLYSTSSFANIVKVFDWEFIATEYGLDGQISTRSDVYSFGILLLETFTRKKPTDDMFGGDLSLHKWVSLSFPDAVIDILEADLVNEIGFDQSGIKQVLVSIIHVAFLCLEELPEDRINMRDVVVQLKKIRAELAMRALYRFSYKT</sequence>
<dbReference type="Proteomes" id="UP000790787">
    <property type="component" value="Chromosome 3"/>
</dbReference>